<proteinExistence type="predicted"/>
<dbReference type="Proteomes" id="UP000715441">
    <property type="component" value="Unassembled WGS sequence"/>
</dbReference>
<comment type="caution">
    <text evidence="1">The sequence shown here is derived from an EMBL/GenBank/DDBJ whole genome shotgun (WGS) entry which is preliminary data.</text>
</comment>
<keyword evidence="2" id="KW-1185">Reference proteome</keyword>
<feature type="non-terminal residue" evidence="1">
    <location>
        <position position="76"/>
    </location>
</feature>
<name>A0ABX1JIH8_9PSEU</name>
<reference evidence="1 2" key="1">
    <citation type="submission" date="2020-04" db="EMBL/GenBank/DDBJ databases">
        <title>Novel species.</title>
        <authorList>
            <person name="Teo W.F.A."/>
            <person name="Lipun K."/>
            <person name="Srisuk N."/>
            <person name="Duangmal K."/>
        </authorList>
    </citation>
    <scope>NUCLEOTIDE SEQUENCE [LARGE SCALE GENOMIC DNA]</scope>
    <source>
        <strain evidence="1 2">K13G38</strain>
    </source>
</reference>
<gene>
    <name evidence="1" type="ORF">HFP15_41905</name>
</gene>
<sequence length="76" mass="8495">MVHIIERTTQAARQRLSSVLVAPAPQAVDEAWRRFSRRWPTTDLATPPEGSGLRPVRGDYGPPVVGHLLDYIRFGT</sequence>
<protein>
    <submittedName>
        <fullName evidence="1">Cytochrome P450</fullName>
    </submittedName>
</protein>
<dbReference type="EMBL" id="JAAXLS010000100">
    <property type="protein sequence ID" value="NKQ59408.1"/>
    <property type="molecule type" value="Genomic_DNA"/>
</dbReference>
<accession>A0ABX1JIH8</accession>
<organism evidence="1 2">
    <name type="scientific">Amycolatopsis acididurans</name>
    <dbReference type="NCBI Taxonomy" id="2724524"/>
    <lineage>
        <taxon>Bacteria</taxon>
        <taxon>Bacillati</taxon>
        <taxon>Actinomycetota</taxon>
        <taxon>Actinomycetes</taxon>
        <taxon>Pseudonocardiales</taxon>
        <taxon>Pseudonocardiaceae</taxon>
        <taxon>Amycolatopsis</taxon>
    </lineage>
</organism>
<evidence type="ECO:0000313" key="2">
    <source>
        <dbReference type="Proteomes" id="UP000715441"/>
    </source>
</evidence>
<evidence type="ECO:0000313" key="1">
    <source>
        <dbReference type="EMBL" id="NKQ59408.1"/>
    </source>
</evidence>